<evidence type="ECO:0000313" key="7">
    <source>
        <dbReference type="Proteomes" id="UP000236551"/>
    </source>
</evidence>
<comment type="similarity">
    <text evidence="1">Belongs to the 'phage' integrase family.</text>
</comment>
<evidence type="ECO:0000256" key="4">
    <source>
        <dbReference type="ARBA" id="ARBA00023172"/>
    </source>
</evidence>
<dbReference type="GO" id="GO:0015074">
    <property type="term" value="P:DNA integration"/>
    <property type="evidence" value="ECO:0007669"/>
    <property type="project" value="UniProtKB-KW"/>
</dbReference>
<dbReference type="InterPro" id="IPR025166">
    <property type="entry name" value="Integrase_DNA_bind_dom"/>
</dbReference>
<dbReference type="InterPro" id="IPR027417">
    <property type="entry name" value="P-loop_NTPase"/>
</dbReference>
<proteinExistence type="inferred from homology"/>
<dbReference type="InterPro" id="IPR046462">
    <property type="entry name" value="TerL_nuclease"/>
</dbReference>
<dbReference type="InterPro" id="IPR046461">
    <property type="entry name" value="TerL_ATPase"/>
</dbReference>
<dbReference type="GO" id="GO:0003677">
    <property type="term" value="F:DNA binding"/>
    <property type="evidence" value="ECO:0007669"/>
    <property type="project" value="UniProtKB-KW"/>
</dbReference>
<evidence type="ECO:0000259" key="5">
    <source>
        <dbReference type="PROSITE" id="PS51898"/>
    </source>
</evidence>
<dbReference type="Gene3D" id="1.10.443.10">
    <property type="entry name" value="Intergrase catalytic core"/>
    <property type="match status" value="1"/>
</dbReference>
<dbReference type="InterPro" id="IPR011010">
    <property type="entry name" value="DNA_brk_join_enz"/>
</dbReference>
<dbReference type="Pfam" id="PF03354">
    <property type="entry name" value="TerL_ATPase"/>
    <property type="match status" value="1"/>
</dbReference>
<organism evidence="6 7">
    <name type="scientific">Escherichia coli</name>
    <dbReference type="NCBI Taxonomy" id="562"/>
    <lineage>
        <taxon>Bacteria</taxon>
        <taxon>Pseudomonadati</taxon>
        <taxon>Pseudomonadota</taxon>
        <taxon>Gammaproteobacteria</taxon>
        <taxon>Enterobacterales</taxon>
        <taxon>Enterobacteriaceae</taxon>
        <taxon>Escherichia</taxon>
    </lineage>
</organism>
<evidence type="ECO:0000256" key="1">
    <source>
        <dbReference type="ARBA" id="ARBA00008857"/>
    </source>
</evidence>
<dbReference type="GO" id="GO:0004519">
    <property type="term" value="F:endonuclease activity"/>
    <property type="evidence" value="ECO:0007669"/>
    <property type="project" value="InterPro"/>
</dbReference>
<dbReference type="AlphaFoldDB" id="A0A2H4TMS6"/>
<dbReference type="InterPro" id="IPR050808">
    <property type="entry name" value="Phage_Integrase"/>
</dbReference>
<gene>
    <name evidence="6" type="ORF">CV83915_00424</name>
</gene>
<dbReference type="Proteomes" id="UP000236551">
    <property type="component" value="Chromosome"/>
</dbReference>
<protein>
    <submittedName>
        <fullName evidence="6">Phage Terminase family protein</fullName>
    </submittedName>
</protein>
<dbReference type="InterPro" id="IPR010998">
    <property type="entry name" value="Integrase_recombinase_N"/>
</dbReference>
<dbReference type="Pfam" id="PF00589">
    <property type="entry name" value="Phage_integrase"/>
    <property type="match status" value="1"/>
</dbReference>
<dbReference type="PROSITE" id="PS51898">
    <property type="entry name" value="TYR_RECOMBINASE"/>
    <property type="match status" value="1"/>
</dbReference>
<dbReference type="Pfam" id="PF20441">
    <property type="entry name" value="TerL_nuclease"/>
    <property type="match status" value="1"/>
</dbReference>
<dbReference type="InterPro" id="IPR013762">
    <property type="entry name" value="Integrase-like_cat_sf"/>
</dbReference>
<dbReference type="PANTHER" id="PTHR30629">
    <property type="entry name" value="PROPHAGE INTEGRASE"/>
    <property type="match status" value="1"/>
</dbReference>
<dbReference type="InterPro" id="IPR038488">
    <property type="entry name" value="Integrase_DNA-bd_sf"/>
</dbReference>
<dbReference type="InterPro" id="IPR002104">
    <property type="entry name" value="Integrase_catalytic"/>
</dbReference>
<dbReference type="Gene3D" id="1.10.150.130">
    <property type="match status" value="1"/>
</dbReference>
<reference evidence="6 7" key="1">
    <citation type="submission" date="2017-11" db="EMBL/GenBank/DDBJ databases">
        <title>Escherichia coli CV839-15 Genome sequencing and assembly.</title>
        <authorList>
            <person name="Li Z."/>
            <person name="Song N."/>
            <person name="Li W."/>
            <person name="Philip H.R."/>
            <person name="Bu Z."/>
            <person name="Siguo L."/>
        </authorList>
    </citation>
    <scope>NUCLEOTIDE SEQUENCE [LARGE SCALE GENOMIC DNA]</scope>
    <source>
        <strain evidence="6 7">CV839-15</strain>
    </source>
</reference>
<sequence>MAKVADGIRYAERVVAGEIVAGEFVRLACQRFLDDLKYGEERGIYFSEPRAQHILNFYKFVPHVKGALAGQPIELMDWHVFILINIFGFVIPLVNEETGEVVMRSDGSGRPVMVRRFRTAYNEVARKNAKSTLSSGIGLYMTGADGEGGAEVYSAATTRDQARIVFEDAKNMVRKARSTLGRLFDFNKLAIYQEQSASKFEPLSSDANNLDGLNIHCAIIDELHAHKTRDVWDVLETATGARLQSLLFGITTAGFNKEGICYEQRDYAIKVLRGYNSDVEGAVKDDSYFAIIYTLDEGDDPFDETVWQKANPGLGICKRWDDLRRLAKKAKEQVSARVNFFTKKVTSRRNNSATCPDFFSNQMKEKDFFLVRRFCFFWKVLAVFIICVLHCVLQKRVINHMALNKLSDKKLRSLLGRRSERQETIADGNGLSVRVSKYGCVSFVFFYRLAGRETAPIWLTLGKYPDLSLKSAREMRDQCRTWLAEGRDPRIQIKIEREATLQPVTVREALEYWLDNYAMDKRRGAEHIRQCFGKHIYPVIGHVPLSDCSISMWIKCFDKIKKVAPVQAGALLRISKQALKFCRVRKYAISHEIDDLEVCDVGKKSARRSRVLTDDEIRDLWRSINTDYDNHELSYENRIILRFLVVFGCRLSEVLLSSWVEWDFDKKLWRVPADHSKNGREIIRPIPDGMFNWLVTLKKITGNKENVIGFDMRQCTASVTIGKTWKRMKHSEKWTAHDMRRVFATKLSDHGFEHNVVEQLLGHTLGGVAGVYNRSQYMDRKKEAMNWWYDYLNKQISGDSNDSNSYA</sequence>
<dbReference type="Gene3D" id="3.30.160.390">
    <property type="entry name" value="Integrase, DNA-binding domain"/>
    <property type="match status" value="1"/>
</dbReference>
<evidence type="ECO:0000256" key="3">
    <source>
        <dbReference type="ARBA" id="ARBA00023125"/>
    </source>
</evidence>
<evidence type="ECO:0000313" key="6">
    <source>
        <dbReference type="EMBL" id="ATZ30799.1"/>
    </source>
</evidence>
<keyword evidence="4" id="KW-0233">DNA recombination</keyword>
<feature type="domain" description="Tyr recombinase" evidence="5">
    <location>
        <begin position="607"/>
        <end position="786"/>
    </location>
</feature>
<dbReference type="CDD" id="cd00801">
    <property type="entry name" value="INT_P4_C"/>
    <property type="match status" value="1"/>
</dbReference>
<dbReference type="GO" id="GO:0006310">
    <property type="term" value="P:DNA recombination"/>
    <property type="evidence" value="ECO:0007669"/>
    <property type="project" value="UniProtKB-KW"/>
</dbReference>
<name>A0A2H4TMS6_ECOLX</name>
<dbReference type="SUPFAM" id="SSF56349">
    <property type="entry name" value="DNA breaking-rejoining enzymes"/>
    <property type="match status" value="1"/>
</dbReference>
<dbReference type="Gene3D" id="3.40.50.300">
    <property type="entry name" value="P-loop containing nucleotide triphosphate hydrolases"/>
    <property type="match status" value="1"/>
</dbReference>
<dbReference type="EMBL" id="CP024978">
    <property type="protein sequence ID" value="ATZ30799.1"/>
    <property type="molecule type" value="Genomic_DNA"/>
</dbReference>
<dbReference type="PANTHER" id="PTHR30629:SF2">
    <property type="entry name" value="PROPHAGE INTEGRASE INTS-RELATED"/>
    <property type="match status" value="1"/>
</dbReference>
<evidence type="ECO:0000256" key="2">
    <source>
        <dbReference type="ARBA" id="ARBA00022908"/>
    </source>
</evidence>
<accession>A0A2H4TMS6</accession>
<keyword evidence="2" id="KW-0229">DNA integration</keyword>
<keyword evidence="3" id="KW-0238">DNA-binding</keyword>
<dbReference type="Pfam" id="PF13356">
    <property type="entry name" value="Arm-DNA-bind_3"/>
    <property type="match status" value="1"/>
</dbReference>